<evidence type="ECO:0000256" key="7">
    <source>
        <dbReference type="SAM" id="Phobius"/>
    </source>
</evidence>
<feature type="transmembrane region" description="Helical" evidence="7">
    <location>
        <begin position="111"/>
        <end position="133"/>
    </location>
</feature>
<feature type="transmembrane region" description="Helical" evidence="7">
    <location>
        <begin position="341"/>
        <end position="374"/>
    </location>
</feature>
<feature type="transmembrane region" description="Helical" evidence="7">
    <location>
        <begin position="53"/>
        <end position="83"/>
    </location>
</feature>
<comment type="subcellular location">
    <subcellularLocation>
        <location evidence="1">Cell membrane</location>
        <topology evidence="1">Multi-pass membrane protein</topology>
    </subcellularLocation>
</comment>
<keyword evidence="4 7" id="KW-1133">Transmembrane helix</keyword>
<dbReference type="PANTHER" id="PTHR30572">
    <property type="entry name" value="MEMBRANE COMPONENT OF TRANSPORTER-RELATED"/>
    <property type="match status" value="1"/>
</dbReference>
<feature type="transmembrane region" description="Helical" evidence="7">
    <location>
        <begin position="441"/>
        <end position="462"/>
    </location>
</feature>
<feature type="transmembrane region" description="Helical" evidence="7">
    <location>
        <begin position="300"/>
        <end position="321"/>
    </location>
</feature>
<feature type="transmembrane region" description="Helical" evidence="7">
    <location>
        <begin position="395"/>
        <end position="421"/>
    </location>
</feature>
<dbReference type="PROSITE" id="PS51257">
    <property type="entry name" value="PROKAR_LIPOPROTEIN"/>
    <property type="match status" value="1"/>
</dbReference>
<gene>
    <name evidence="9" type="ORF">ATY41_10340</name>
</gene>
<evidence type="ECO:0000256" key="1">
    <source>
        <dbReference type="ARBA" id="ARBA00004651"/>
    </source>
</evidence>
<dbReference type="OrthoDB" id="9780560at2"/>
<comment type="caution">
    <text evidence="9">The sequence shown here is derived from an EMBL/GenBank/DDBJ whole genome shotgun (WGS) entry which is preliminary data.</text>
</comment>
<name>A0A1E2SK99_LEIXY</name>
<feature type="domain" description="ABC3 transporter permease C-terminal" evidence="8">
    <location>
        <begin position="352"/>
        <end position="472"/>
    </location>
</feature>
<feature type="transmembrane region" description="Helical" evidence="7">
    <location>
        <begin position="153"/>
        <end position="171"/>
    </location>
</feature>
<keyword evidence="5 7" id="KW-0472">Membrane</keyword>
<evidence type="ECO:0000256" key="2">
    <source>
        <dbReference type="ARBA" id="ARBA00022475"/>
    </source>
</evidence>
<dbReference type="Pfam" id="PF02687">
    <property type="entry name" value="FtsX"/>
    <property type="match status" value="2"/>
</dbReference>
<evidence type="ECO:0000313" key="10">
    <source>
        <dbReference type="Proteomes" id="UP000094426"/>
    </source>
</evidence>
<dbReference type="EMBL" id="LNZG01000014">
    <property type="protein sequence ID" value="ODA90295.1"/>
    <property type="molecule type" value="Genomic_DNA"/>
</dbReference>
<evidence type="ECO:0000256" key="6">
    <source>
        <dbReference type="ARBA" id="ARBA00038076"/>
    </source>
</evidence>
<evidence type="ECO:0000256" key="5">
    <source>
        <dbReference type="ARBA" id="ARBA00023136"/>
    </source>
</evidence>
<dbReference type="GO" id="GO:0005886">
    <property type="term" value="C:plasma membrane"/>
    <property type="evidence" value="ECO:0007669"/>
    <property type="project" value="UniProtKB-SubCell"/>
</dbReference>
<organism evidence="9 10">
    <name type="scientific">Leifsonia xyli subsp. xyli</name>
    <dbReference type="NCBI Taxonomy" id="59736"/>
    <lineage>
        <taxon>Bacteria</taxon>
        <taxon>Bacillati</taxon>
        <taxon>Actinomycetota</taxon>
        <taxon>Actinomycetes</taxon>
        <taxon>Micrococcales</taxon>
        <taxon>Microbacteriaceae</taxon>
        <taxon>Leifsonia</taxon>
    </lineage>
</organism>
<feature type="transmembrane region" description="Helical" evidence="7">
    <location>
        <begin position="202"/>
        <end position="228"/>
    </location>
</feature>
<protein>
    <submittedName>
        <fullName evidence="9">ABC transporter permease</fullName>
    </submittedName>
</protein>
<sequence>MIRAFRANARDHRASILVAALSSAFGATLLACVNVLSAYIAGSPFGGGASAQIALAIVAAIFFAIAVYVGAIVTTNTFATIIAGRTRTIALLRLIGSSAGAQRRSVASEGLSVGTIGALTGGVAATALALLGVRLCTLTGVLPEGSYPVLTPSLLAPVAVVALTTWLASWIGSRRVLTVSPVQALGAAQERPPAAVRNRGRLAVALLLIVAGALLLAVGLLLGLGVFAGSGWGVLAELGAYGVLVALPGGLLSFTGVILAAPFFLPAVLRGVGMLLGRGAAERLAAANAVRNPERSSRTAIGLVIGITLVTMFVVAAESWLQMIRDAAAKNPGLYDGVESVLTVTMLVFSALIGFSAIIAAVGVVNSLSLSVLHRQRELGLLRALGLSARQVRRMILAESVQLSVAAVLTGLLLGTLYGWIGAQSLLGTIPGGGLFLPSLPWLFLSLMAFATALLAVGASVAPTRRATRIAPVAALATE</sequence>
<keyword evidence="2" id="KW-1003">Cell membrane</keyword>
<dbReference type="InterPro" id="IPR050250">
    <property type="entry name" value="Macrolide_Exporter_MacB"/>
</dbReference>
<dbReference type="RefSeq" id="WP_041767575.1">
    <property type="nucleotide sequence ID" value="NZ_LNZG01000014.1"/>
</dbReference>
<dbReference type="AlphaFoldDB" id="A0A1E2SK99"/>
<accession>A0A1E2SK99</accession>
<feature type="transmembrane region" description="Helical" evidence="7">
    <location>
        <begin position="240"/>
        <end position="265"/>
    </location>
</feature>
<dbReference type="Proteomes" id="UP000094426">
    <property type="component" value="Unassembled WGS sequence"/>
</dbReference>
<feature type="domain" description="ABC3 transporter permease C-terminal" evidence="8">
    <location>
        <begin position="61"/>
        <end position="181"/>
    </location>
</feature>
<dbReference type="InterPro" id="IPR003838">
    <property type="entry name" value="ABC3_permease_C"/>
</dbReference>
<reference evidence="9 10" key="1">
    <citation type="submission" date="2015-11" db="EMBL/GenBank/DDBJ databases">
        <authorList>
            <person name="Zhang Y."/>
            <person name="Guo Z."/>
        </authorList>
    </citation>
    <scope>NUCLEOTIDE SEQUENCE [LARGE SCALE GENOMIC DNA]</scope>
    <source>
        <strain evidence="10">gdw1</strain>
    </source>
</reference>
<dbReference type="GO" id="GO:0022857">
    <property type="term" value="F:transmembrane transporter activity"/>
    <property type="evidence" value="ECO:0007669"/>
    <property type="project" value="TreeGrafter"/>
</dbReference>
<dbReference type="PANTHER" id="PTHR30572:SF4">
    <property type="entry name" value="ABC TRANSPORTER PERMEASE YTRF"/>
    <property type="match status" value="1"/>
</dbReference>
<comment type="similarity">
    <text evidence="6">Belongs to the ABC-4 integral membrane protein family.</text>
</comment>
<proteinExistence type="inferred from homology"/>
<evidence type="ECO:0000256" key="3">
    <source>
        <dbReference type="ARBA" id="ARBA00022692"/>
    </source>
</evidence>
<evidence type="ECO:0000313" key="9">
    <source>
        <dbReference type="EMBL" id="ODA90295.1"/>
    </source>
</evidence>
<keyword evidence="3 7" id="KW-0812">Transmembrane</keyword>
<evidence type="ECO:0000256" key="4">
    <source>
        <dbReference type="ARBA" id="ARBA00022989"/>
    </source>
</evidence>
<evidence type="ECO:0000259" key="8">
    <source>
        <dbReference type="Pfam" id="PF02687"/>
    </source>
</evidence>